<evidence type="ECO:0000256" key="1">
    <source>
        <dbReference type="SAM" id="MobiDB-lite"/>
    </source>
</evidence>
<evidence type="ECO:0000313" key="4">
    <source>
        <dbReference type="Proteomes" id="UP000233769"/>
    </source>
</evidence>
<dbReference type="SUPFAM" id="SSF53098">
    <property type="entry name" value="Ribonuclease H-like"/>
    <property type="match status" value="1"/>
</dbReference>
<name>A0A2N9AYJ5_METEX</name>
<sequence length="114" mass="12517">MRGSARTEGVGHGTRTEDERGAGRAEAAPDRGADRPGQEFGFGVQGGGDLRAELRDECLRQEIFYSLKEAQAVIALWQNTYNRVRPHSSLGYRPPAPVSFPDRAFRLPMAAAMQ</sequence>
<reference evidence="4" key="1">
    <citation type="submission" date="2017-10" db="EMBL/GenBank/DDBJ databases">
        <authorList>
            <person name="Regsiter A."/>
            <person name="William W."/>
        </authorList>
    </citation>
    <scope>NUCLEOTIDE SEQUENCE [LARGE SCALE GENOMIC DNA]</scope>
</reference>
<feature type="region of interest" description="Disordered" evidence="1">
    <location>
        <begin position="1"/>
        <end position="46"/>
    </location>
</feature>
<evidence type="ECO:0000259" key="2">
    <source>
        <dbReference type="Pfam" id="PF13683"/>
    </source>
</evidence>
<protein>
    <recommendedName>
        <fullName evidence="2">Integrase catalytic domain-containing protein</fullName>
    </recommendedName>
</protein>
<dbReference type="Proteomes" id="UP000233769">
    <property type="component" value="Chromosome tk0001"/>
</dbReference>
<evidence type="ECO:0000313" key="3">
    <source>
        <dbReference type="EMBL" id="SOR32385.1"/>
    </source>
</evidence>
<organism evidence="3 4">
    <name type="scientific">Methylorubrum extorquens</name>
    <name type="common">Methylobacterium dichloromethanicum</name>
    <name type="synonym">Methylobacterium extorquens</name>
    <dbReference type="NCBI Taxonomy" id="408"/>
    <lineage>
        <taxon>Bacteria</taxon>
        <taxon>Pseudomonadati</taxon>
        <taxon>Pseudomonadota</taxon>
        <taxon>Alphaproteobacteria</taxon>
        <taxon>Hyphomicrobiales</taxon>
        <taxon>Methylobacteriaceae</taxon>
        <taxon>Methylorubrum</taxon>
    </lineage>
</organism>
<dbReference type="InterPro" id="IPR012337">
    <property type="entry name" value="RNaseH-like_sf"/>
</dbReference>
<feature type="domain" description="Integrase catalytic" evidence="2">
    <location>
        <begin position="53"/>
        <end position="95"/>
    </location>
</feature>
<proteinExistence type="predicted"/>
<dbReference type="GO" id="GO:0015074">
    <property type="term" value="P:DNA integration"/>
    <property type="evidence" value="ECO:0007669"/>
    <property type="project" value="InterPro"/>
</dbReference>
<dbReference type="Pfam" id="PF13683">
    <property type="entry name" value="rve_3"/>
    <property type="match status" value="1"/>
</dbReference>
<accession>A0A2N9AYJ5</accession>
<dbReference type="EMBL" id="LT962688">
    <property type="protein sequence ID" value="SOR32385.1"/>
    <property type="molecule type" value="Genomic_DNA"/>
</dbReference>
<dbReference type="AlphaFoldDB" id="A0A2N9AYJ5"/>
<feature type="compositionally biased region" description="Basic and acidic residues" evidence="1">
    <location>
        <begin position="14"/>
        <end position="37"/>
    </location>
</feature>
<gene>
    <name evidence="3" type="ORF">TK0001_5826</name>
</gene>
<dbReference type="InterPro" id="IPR001584">
    <property type="entry name" value="Integrase_cat-core"/>
</dbReference>